<accession>A0AAQ3SXR8</accession>
<organism evidence="2 3">
    <name type="scientific">Paspalum notatum var. saurae</name>
    <dbReference type="NCBI Taxonomy" id="547442"/>
    <lineage>
        <taxon>Eukaryota</taxon>
        <taxon>Viridiplantae</taxon>
        <taxon>Streptophyta</taxon>
        <taxon>Embryophyta</taxon>
        <taxon>Tracheophyta</taxon>
        <taxon>Spermatophyta</taxon>
        <taxon>Magnoliopsida</taxon>
        <taxon>Liliopsida</taxon>
        <taxon>Poales</taxon>
        <taxon>Poaceae</taxon>
        <taxon>PACMAD clade</taxon>
        <taxon>Panicoideae</taxon>
        <taxon>Andropogonodae</taxon>
        <taxon>Paspaleae</taxon>
        <taxon>Paspalinae</taxon>
        <taxon>Paspalum</taxon>
    </lineage>
</organism>
<evidence type="ECO:0000259" key="1">
    <source>
        <dbReference type="Pfam" id="PF13963"/>
    </source>
</evidence>
<feature type="domain" description="Transposase-associated" evidence="1">
    <location>
        <begin position="5"/>
        <end position="82"/>
    </location>
</feature>
<gene>
    <name evidence="2" type="ORF">U9M48_012378</name>
</gene>
<dbReference type="PANTHER" id="PTHR10775">
    <property type="entry name" value="OS08G0208400 PROTEIN"/>
    <property type="match status" value="1"/>
</dbReference>
<dbReference type="InterPro" id="IPR004242">
    <property type="entry name" value="Transposase_21"/>
</dbReference>
<dbReference type="EMBL" id="CP144747">
    <property type="protein sequence ID" value="WVZ62660.1"/>
    <property type="molecule type" value="Genomic_DNA"/>
</dbReference>
<sequence length="721" mass="84538">MEDDREWMYTGWKKGGCHTKEWFEKTEKFVENARGESTTHAVIRCPCNKCGNMYSHDKRTVTLHLCKDGFVQGYKVWDKHGESWSIVSAQMEVDDGEDVDRLDHMLEDLQAEFVNNPEDSPTKEVEELFKLLQDLEMPLHGHTMVTILQFVTRLMGIKSKFGFSAKCYKAILDLISDVLPADHKVPKDIYRSKKLLKALGMPYEKIDICPSKCMIFWRDHEKLDKCLKCGQSRYIEVVNEDGEKVKTKRARKQLRWMRLTPRLKRLFLARRIARRMRWRKNRTSRKDGVMQHPSDGDAWKALDSFDPEFASEEMNVRIGLATDGFTPFSMTAASYSCWPVFAIPYNLPPEDCMTDEFMFLSLIIPGKEHPGTNLNVMLEPLIEELKELWEGVEAYDSYMKQKFKLRAAYLWSIHDYLAYGIFAGWRVSGRLGYPICGKETDCFWLDKGEKFCYFDCHRCFLPLDHPFRLQAQEFRKDTIVTKEPPKRRTGWEITEELSNLERNGDGFEGFGETHNWTHKCGLWELPYMRALQLPHNIDVMHQERNMCEALFNTVMDFPDKTKDNFKARVDLGNICNRPTLMLRENGGKPRAEFALRPNERKEVMKWMKDLKFPDGYGAGFRRSVNLKTMKINGLKSHDYHIMMERLIPVMFRGYINDEVWKAIAKLSYFYGQLCAKEISKEMMRETRGISTHVFASRRKYSHLRSSILCSIFLSISHMKQR</sequence>
<name>A0AAQ3SXR8_PASNO</name>
<dbReference type="InterPro" id="IPR029480">
    <property type="entry name" value="Transpos_assoc"/>
</dbReference>
<dbReference type="PANTHER" id="PTHR10775:SF185">
    <property type="entry name" value="OS08G0208400 PROTEIN"/>
    <property type="match status" value="1"/>
</dbReference>
<protein>
    <recommendedName>
        <fullName evidence="1">Transposase-associated domain-containing protein</fullName>
    </recommendedName>
</protein>
<keyword evidence="3" id="KW-1185">Reference proteome</keyword>
<evidence type="ECO:0000313" key="2">
    <source>
        <dbReference type="EMBL" id="WVZ62660.1"/>
    </source>
</evidence>
<dbReference type="Pfam" id="PF13963">
    <property type="entry name" value="Transpos_assoc"/>
    <property type="match status" value="1"/>
</dbReference>
<evidence type="ECO:0000313" key="3">
    <source>
        <dbReference type="Proteomes" id="UP001341281"/>
    </source>
</evidence>
<reference evidence="2 3" key="1">
    <citation type="submission" date="2024-02" db="EMBL/GenBank/DDBJ databases">
        <title>High-quality chromosome-scale genome assembly of Pensacola bahiagrass (Paspalum notatum Flugge var. saurae).</title>
        <authorList>
            <person name="Vega J.M."/>
            <person name="Podio M."/>
            <person name="Orjuela J."/>
            <person name="Siena L.A."/>
            <person name="Pessino S.C."/>
            <person name="Combes M.C."/>
            <person name="Mariac C."/>
            <person name="Albertini E."/>
            <person name="Pupilli F."/>
            <person name="Ortiz J.P.A."/>
            <person name="Leblanc O."/>
        </authorList>
    </citation>
    <scope>NUCLEOTIDE SEQUENCE [LARGE SCALE GENOMIC DNA]</scope>
    <source>
        <strain evidence="2">R1</strain>
        <tissue evidence="2">Leaf</tissue>
    </source>
</reference>
<dbReference type="Proteomes" id="UP001341281">
    <property type="component" value="Chromosome 03"/>
</dbReference>
<dbReference type="AlphaFoldDB" id="A0AAQ3SXR8"/>
<proteinExistence type="predicted"/>
<dbReference type="Pfam" id="PF02992">
    <property type="entry name" value="Transposase_21"/>
    <property type="match status" value="1"/>
</dbReference>